<evidence type="ECO:0000313" key="3">
    <source>
        <dbReference type="EMBL" id="EQD60559.1"/>
    </source>
</evidence>
<evidence type="ECO:0000259" key="2">
    <source>
        <dbReference type="Pfam" id="PF07282"/>
    </source>
</evidence>
<dbReference type="InterPro" id="IPR010095">
    <property type="entry name" value="Cas12f1-like_TNB"/>
</dbReference>
<keyword evidence="1" id="KW-0238">DNA-binding</keyword>
<dbReference type="AlphaFoldDB" id="T1C5K2"/>
<sequence length="125" mass="13858">MLSYKAENAGMRLVRVDPKYTTQECSNCHNIKKGKERLTLKDRIYICNMCGLQIDRDINASINTLNRALQSSTAKLDSFAVKGRAGLARTYAQGDICLYPSTGRASSVEELRTYSANAGEAPTFR</sequence>
<evidence type="ECO:0000256" key="1">
    <source>
        <dbReference type="ARBA" id="ARBA00023125"/>
    </source>
</evidence>
<proteinExistence type="predicted"/>
<feature type="domain" description="Cas12f1-like TNB" evidence="2">
    <location>
        <begin position="1"/>
        <end position="63"/>
    </location>
</feature>
<name>T1C5K2_9ZZZZ</name>
<reference evidence="3" key="1">
    <citation type="submission" date="2013-08" db="EMBL/GenBank/DDBJ databases">
        <authorList>
            <person name="Mendez C."/>
            <person name="Richter M."/>
            <person name="Ferrer M."/>
            <person name="Sanchez J."/>
        </authorList>
    </citation>
    <scope>NUCLEOTIDE SEQUENCE</scope>
</reference>
<dbReference type="Pfam" id="PF07282">
    <property type="entry name" value="Cas12f1-like_TNB"/>
    <property type="match status" value="1"/>
</dbReference>
<gene>
    <name evidence="3" type="ORF">B2A_03631</name>
</gene>
<organism evidence="3">
    <name type="scientific">mine drainage metagenome</name>
    <dbReference type="NCBI Taxonomy" id="410659"/>
    <lineage>
        <taxon>unclassified sequences</taxon>
        <taxon>metagenomes</taxon>
        <taxon>ecological metagenomes</taxon>
    </lineage>
</organism>
<comment type="caution">
    <text evidence="3">The sequence shown here is derived from an EMBL/GenBank/DDBJ whole genome shotgun (WGS) entry which is preliminary data.</text>
</comment>
<reference evidence="3" key="2">
    <citation type="journal article" date="2014" name="ISME J.">
        <title>Microbial stratification in low pH oxic and suboxic macroscopic growths along an acid mine drainage.</title>
        <authorList>
            <person name="Mendez-Garcia C."/>
            <person name="Mesa V."/>
            <person name="Sprenger R.R."/>
            <person name="Richter M."/>
            <person name="Diez M.S."/>
            <person name="Solano J."/>
            <person name="Bargiela R."/>
            <person name="Golyshina O.V."/>
            <person name="Manteca A."/>
            <person name="Ramos J.L."/>
            <person name="Gallego J.R."/>
            <person name="Llorente I."/>
            <person name="Martins Dos Santos V.A."/>
            <person name="Jensen O.N."/>
            <person name="Pelaez A.I."/>
            <person name="Sanchez J."/>
            <person name="Ferrer M."/>
        </authorList>
    </citation>
    <scope>NUCLEOTIDE SEQUENCE</scope>
</reference>
<accession>T1C5K2</accession>
<protein>
    <submittedName>
        <fullName evidence="3">Protein containing Transposase, IS605 OrfB</fullName>
    </submittedName>
</protein>
<dbReference type="EMBL" id="AUZZ01002422">
    <property type="protein sequence ID" value="EQD60559.1"/>
    <property type="molecule type" value="Genomic_DNA"/>
</dbReference>
<dbReference type="GO" id="GO:0003677">
    <property type="term" value="F:DNA binding"/>
    <property type="evidence" value="ECO:0007669"/>
    <property type="project" value="UniProtKB-KW"/>
</dbReference>